<gene>
    <name evidence="2" type="ORF">BC936DRAFT_139732</name>
</gene>
<feature type="region of interest" description="Disordered" evidence="1">
    <location>
        <begin position="1"/>
        <end position="34"/>
    </location>
</feature>
<dbReference type="OrthoDB" id="10562765at2759"/>
<evidence type="ECO:0000256" key="1">
    <source>
        <dbReference type="SAM" id="MobiDB-lite"/>
    </source>
</evidence>
<organism evidence="2 3">
    <name type="scientific">Jimgerdemannia flammicorona</name>
    <dbReference type="NCBI Taxonomy" id="994334"/>
    <lineage>
        <taxon>Eukaryota</taxon>
        <taxon>Fungi</taxon>
        <taxon>Fungi incertae sedis</taxon>
        <taxon>Mucoromycota</taxon>
        <taxon>Mucoromycotina</taxon>
        <taxon>Endogonomycetes</taxon>
        <taxon>Endogonales</taxon>
        <taxon>Endogonaceae</taxon>
        <taxon>Jimgerdemannia</taxon>
    </lineage>
</organism>
<feature type="compositionally biased region" description="Basic residues" evidence="1">
    <location>
        <begin position="1"/>
        <end position="11"/>
    </location>
</feature>
<evidence type="ECO:0000313" key="2">
    <source>
        <dbReference type="EMBL" id="RUP50285.1"/>
    </source>
</evidence>
<name>A0A433DHM4_9FUNG</name>
<evidence type="ECO:0000313" key="3">
    <source>
        <dbReference type="Proteomes" id="UP000268093"/>
    </source>
</evidence>
<feature type="compositionally biased region" description="Pro residues" evidence="1">
    <location>
        <begin position="17"/>
        <end position="28"/>
    </location>
</feature>
<dbReference type="AlphaFoldDB" id="A0A433DHM4"/>
<protein>
    <submittedName>
        <fullName evidence="2">Uncharacterized protein</fullName>
    </submittedName>
</protein>
<dbReference type="EMBL" id="RBNI01001568">
    <property type="protein sequence ID" value="RUP50285.1"/>
    <property type="molecule type" value="Genomic_DNA"/>
</dbReference>
<accession>A0A433DHM4</accession>
<dbReference type="Proteomes" id="UP000268093">
    <property type="component" value="Unassembled WGS sequence"/>
</dbReference>
<proteinExistence type="predicted"/>
<comment type="caution">
    <text evidence="2">The sequence shown here is derived from an EMBL/GenBank/DDBJ whole genome shotgun (WGS) entry which is preliminary data.</text>
</comment>
<sequence>MNRSSSQHHRSSVIIPTEPPQPRTPPRLPHTNSSFPSLTHHLSRTMHDESAANDWLFFYVLSGRYDAITIRNAVGEVPLCVSHIRDAIYARISKVLKHMDVIQIRLIDPITEHEFFVGAPIEHLLFKWDESYEKAGGKPRPRIGSQQRPLKVIVDEELAKIWEGAMKREE</sequence>
<reference evidence="2 3" key="1">
    <citation type="journal article" date="2018" name="New Phytol.">
        <title>Phylogenomics of Endogonaceae and evolution of mycorrhizas within Mucoromycota.</title>
        <authorList>
            <person name="Chang Y."/>
            <person name="Desiro A."/>
            <person name="Na H."/>
            <person name="Sandor L."/>
            <person name="Lipzen A."/>
            <person name="Clum A."/>
            <person name="Barry K."/>
            <person name="Grigoriev I.V."/>
            <person name="Martin F.M."/>
            <person name="Stajich J.E."/>
            <person name="Smith M.E."/>
            <person name="Bonito G."/>
            <person name="Spatafora J.W."/>
        </authorList>
    </citation>
    <scope>NUCLEOTIDE SEQUENCE [LARGE SCALE GENOMIC DNA]</scope>
    <source>
        <strain evidence="2 3">GMNB39</strain>
    </source>
</reference>
<keyword evidence="3" id="KW-1185">Reference proteome</keyword>